<sequence length="462" mass="54091">MEGFGDSPLYCNFNPPEKRKTHSKRTPKKSPKSPKTFSSPDPTVKSQVFDSDLVDHETDLNLREEEFLIELKLFYEGIDKYNKLKEEYEEMLRNKQTGRFSLIEFASRLSMYQDMLEQRFDAAQQILTEPLDDIAAQEKLLKKLEQEIDQLNNNLPQELSPDSQNAIDKMMLEIEQINADNDSSRESLRKRQISIESERRKLTNEQIQLENDENEEKRKSVQLKRDQEKLERTPKIDEERAIRDEKFRAELEQRKRETQQKQIEFENKCKASEDSLGKLQTEVQGLLKEQFELSELKHQTDQILQEIKLLLGGQANFTTNLADAEDEIERLKRKIEQQAGDIKKISDKKNQLMKRIAEAEKRKAELLAREEELKKRRSILESTDEQFAKTREENESLKKYIEELNEEVKKYEKLAKDMMAKAMSVQEELDSKSSIVLQTPNANHIEEIQNLLSASETGVNSS</sequence>
<protein>
    <submittedName>
        <fullName evidence="3">Uncharacterized protein</fullName>
    </submittedName>
</protein>
<feature type="compositionally biased region" description="Low complexity" evidence="2">
    <location>
        <begin position="33"/>
        <end position="43"/>
    </location>
</feature>
<name>A0ABR2KFU9_9EUKA</name>
<comment type="caution">
    <text evidence="3">The sequence shown here is derived from an EMBL/GenBank/DDBJ whole genome shotgun (WGS) entry which is preliminary data.</text>
</comment>
<evidence type="ECO:0000313" key="4">
    <source>
        <dbReference type="Proteomes" id="UP001470230"/>
    </source>
</evidence>
<keyword evidence="1" id="KW-0175">Coiled coil</keyword>
<feature type="region of interest" description="Disordered" evidence="2">
    <location>
        <begin position="1"/>
        <end position="50"/>
    </location>
</feature>
<evidence type="ECO:0000313" key="3">
    <source>
        <dbReference type="EMBL" id="KAK8889991.1"/>
    </source>
</evidence>
<dbReference type="EMBL" id="JAPFFF010000005">
    <property type="protein sequence ID" value="KAK8889991.1"/>
    <property type="molecule type" value="Genomic_DNA"/>
</dbReference>
<evidence type="ECO:0000256" key="2">
    <source>
        <dbReference type="SAM" id="MobiDB-lite"/>
    </source>
</evidence>
<proteinExistence type="predicted"/>
<accession>A0ABR2KFU9</accession>
<reference evidence="3 4" key="1">
    <citation type="submission" date="2024-04" db="EMBL/GenBank/DDBJ databases">
        <title>Tritrichomonas musculus Genome.</title>
        <authorList>
            <person name="Alves-Ferreira E."/>
            <person name="Grigg M."/>
            <person name="Lorenzi H."/>
            <person name="Galac M."/>
        </authorList>
    </citation>
    <scope>NUCLEOTIDE SEQUENCE [LARGE SCALE GENOMIC DNA]</scope>
    <source>
        <strain evidence="3 4">EAF2021</strain>
    </source>
</reference>
<gene>
    <name evidence="3" type="ORF">M9Y10_034749</name>
</gene>
<feature type="compositionally biased region" description="Basic residues" evidence="2">
    <location>
        <begin position="19"/>
        <end position="32"/>
    </location>
</feature>
<keyword evidence="4" id="KW-1185">Reference proteome</keyword>
<feature type="coiled-coil region" evidence="1">
    <location>
        <begin position="314"/>
        <end position="428"/>
    </location>
</feature>
<evidence type="ECO:0000256" key="1">
    <source>
        <dbReference type="SAM" id="Coils"/>
    </source>
</evidence>
<feature type="region of interest" description="Disordered" evidence="2">
    <location>
        <begin position="206"/>
        <end position="231"/>
    </location>
</feature>
<dbReference type="Proteomes" id="UP001470230">
    <property type="component" value="Unassembled WGS sequence"/>
</dbReference>
<feature type="compositionally biased region" description="Basic and acidic residues" evidence="2">
    <location>
        <begin position="215"/>
        <end position="231"/>
    </location>
</feature>
<organism evidence="3 4">
    <name type="scientific">Tritrichomonas musculus</name>
    <dbReference type="NCBI Taxonomy" id="1915356"/>
    <lineage>
        <taxon>Eukaryota</taxon>
        <taxon>Metamonada</taxon>
        <taxon>Parabasalia</taxon>
        <taxon>Tritrichomonadida</taxon>
        <taxon>Tritrichomonadidae</taxon>
        <taxon>Tritrichomonas</taxon>
    </lineage>
</organism>